<evidence type="ECO:0000313" key="2">
    <source>
        <dbReference type="Proteomes" id="UP000002357"/>
    </source>
</evidence>
<organism evidence="1 2">
    <name type="scientific">Streptomyces clavuligerus</name>
    <dbReference type="NCBI Taxonomy" id="1901"/>
    <lineage>
        <taxon>Bacteria</taxon>
        <taxon>Bacillati</taxon>
        <taxon>Actinomycetota</taxon>
        <taxon>Actinomycetes</taxon>
        <taxon>Kitasatosporales</taxon>
        <taxon>Streptomycetaceae</taxon>
        <taxon>Streptomyces</taxon>
    </lineage>
</organism>
<accession>B5GNJ5</accession>
<gene>
    <name evidence="1" type="ORF">SCLAV_3378</name>
</gene>
<sequence>MRKRNAKISVLGAVMILFLWTISVGVIASGVARDLETLRIPA</sequence>
<dbReference type="Proteomes" id="UP000002357">
    <property type="component" value="Chromosome"/>
</dbReference>
<reference evidence="1 2" key="1">
    <citation type="journal article" date="2010" name="Genome Biol. Evol.">
        <title>The sequence of a 1.8-mb bacterial linear plasmid reveals a rich evolutionary reservoir of secondary metabolic pathways.</title>
        <authorList>
            <person name="Medema M.H."/>
            <person name="Trefzer A."/>
            <person name="Kovalchuk A."/>
            <person name="van den Berg M."/>
            <person name="Mueller U."/>
            <person name="Heijne W."/>
            <person name="Wu L."/>
            <person name="Alam M.T."/>
            <person name="Ronning C.M."/>
            <person name="Nierman W.C."/>
            <person name="Bovenberg R.A.L."/>
            <person name="Breitling R."/>
            <person name="Takano E."/>
        </authorList>
    </citation>
    <scope>NUCLEOTIDE SEQUENCE [LARGE SCALE GENOMIC DNA]</scope>
    <source>
        <strain evidence="2">ATCC 27064 / DSM 738 / JCM 4710 / NBRC 13307 / NCIMB 12785 / NRRL 3585 / VKM Ac-602</strain>
    </source>
</reference>
<dbReference type="EMBL" id="CM000913">
    <property type="protein sequence ID" value="EFG08449.1"/>
    <property type="molecule type" value="Genomic_DNA"/>
</dbReference>
<name>B5GNJ5_STRCL</name>
<dbReference type="AlphaFoldDB" id="B5GNJ5"/>
<protein>
    <submittedName>
        <fullName evidence="1">Uncharacterized protein</fullName>
    </submittedName>
</protein>
<evidence type="ECO:0000313" key="1">
    <source>
        <dbReference type="EMBL" id="EFG08449.1"/>
    </source>
</evidence>
<proteinExistence type="predicted"/>
<keyword evidence="2" id="KW-1185">Reference proteome</keyword>